<evidence type="ECO:0000256" key="1">
    <source>
        <dbReference type="SAM" id="SignalP"/>
    </source>
</evidence>
<sequence length="202" mass="22926">MANKRLISHNEFHITTLAQLCWIISLLELSLPIHSEEVDAECEQFPDGRFRTPGLIFWKKIQNESHDSGITLIGIALRSPFTTRKCQKLTLFGFPTEKRIVCRGYVFRKNVVISRKVGIRSSTTPLTKMAFTAVISSSAQQRIIWDICTPCSTESNKLYEFDYPLALQIDLFDRAPLNNPLMYLLILLEVLISVTSTGFPAS</sequence>
<organism evidence="2 3">
    <name type="scientific">Romanomermis culicivorax</name>
    <name type="common">Nematode worm</name>
    <dbReference type="NCBI Taxonomy" id="13658"/>
    <lineage>
        <taxon>Eukaryota</taxon>
        <taxon>Metazoa</taxon>
        <taxon>Ecdysozoa</taxon>
        <taxon>Nematoda</taxon>
        <taxon>Enoplea</taxon>
        <taxon>Dorylaimia</taxon>
        <taxon>Mermithida</taxon>
        <taxon>Mermithoidea</taxon>
        <taxon>Mermithidae</taxon>
        <taxon>Romanomermis</taxon>
    </lineage>
</organism>
<keyword evidence="1" id="KW-0732">Signal</keyword>
<accession>A0A915KLK5</accession>
<feature type="chain" id="PRO_5037104023" evidence="1">
    <location>
        <begin position="36"/>
        <end position="202"/>
    </location>
</feature>
<proteinExistence type="predicted"/>
<dbReference type="AlphaFoldDB" id="A0A915KLK5"/>
<evidence type="ECO:0000313" key="2">
    <source>
        <dbReference type="Proteomes" id="UP000887565"/>
    </source>
</evidence>
<dbReference type="WBParaSite" id="nRc.2.0.1.t38696-RA">
    <property type="protein sequence ID" value="nRc.2.0.1.t38696-RA"/>
    <property type="gene ID" value="nRc.2.0.1.g38696"/>
</dbReference>
<protein>
    <submittedName>
        <fullName evidence="3">Uncharacterized protein</fullName>
    </submittedName>
</protein>
<name>A0A915KLK5_ROMCU</name>
<feature type="signal peptide" evidence="1">
    <location>
        <begin position="1"/>
        <end position="35"/>
    </location>
</feature>
<dbReference type="Proteomes" id="UP000887565">
    <property type="component" value="Unplaced"/>
</dbReference>
<keyword evidence="2" id="KW-1185">Reference proteome</keyword>
<evidence type="ECO:0000313" key="3">
    <source>
        <dbReference type="WBParaSite" id="nRc.2.0.1.t38696-RA"/>
    </source>
</evidence>
<reference evidence="3" key="1">
    <citation type="submission" date="2022-11" db="UniProtKB">
        <authorList>
            <consortium name="WormBaseParasite"/>
        </authorList>
    </citation>
    <scope>IDENTIFICATION</scope>
</reference>